<keyword evidence="1 6" id="KW-0819">tRNA processing</keyword>
<dbReference type="InterPro" id="IPR000100">
    <property type="entry name" value="RNase_P"/>
</dbReference>
<name>A0A1M4Z079_9FIRM</name>
<dbReference type="EC" id="3.1.26.5" evidence="6 7"/>
<keyword evidence="4 6" id="KW-0378">Hydrolase</keyword>
<dbReference type="Proteomes" id="UP000184114">
    <property type="component" value="Unassembled WGS sequence"/>
</dbReference>
<keyword evidence="3 6" id="KW-0255">Endonuclease</keyword>
<sequence length="118" mass="13833">MNKIYRLRSNIEFKRVYSGGKNYWNRNLILYVKKNSVGNSRVGYSITKKIGNSVVRNKIRRRMKEIYRLNFNSIKSNYDLIFIPKKNVVDISYKELESAMLHILKLAGILISQSDNNG</sequence>
<evidence type="ECO:0000256" key="5">
    <source>
        <dbReference type="ARBA" id="ARBA00022884"/>
    </source>
</evidence>
<dbReference type="GeneID" id="90996642"/>
<dbReference type="InterPro" id="IPR020568">
    <property type="entry name" value="Ribosomal_Su5_D2-typ_SF"/>
</dbReference>
<dbReference type="InterPro" id="IPR014721">
    <property type="entry name" value="Ribsml_uS5_D2-typ_fold_subgr"/>
</dbReference>
<dbReference type="HAMAP" id="MF_00227">
    <property type="entry name" value="RNase_P"/>
    <property type="match status" value="1"/>
</dbReference>
<evidence type="ECO:0000256" key="4">
    <source>
        <dbReference type="ARBA" id="ARBA00022801"/>
    </source>
</evidence>
<dbReference type="RefSeq" id="WP_072977522.1">
    <property type="nucleotide sequence ID" value="NZ_FQTY01000020.1"/>
</dbReference>
<evidence type="ECO:0000256" key="6">
    <source>
        <dbReference type="HAMAP-Rule" id="MF_00227"/>
    </source>
</evidence>
<evidence type="ECO:0000256" key="2">
    <source>
        <dbReference type="ARBA" id="ARBA00022722"/>
    </source>
</evidence>
<dbReference type="SUPFAM" id="SSF54211">
    <property type="entry name" value="Ribosomal protein S5 domain 2-like"/>
    <property type="match status" value="1"/>
</dbReference>
<accession>A0A1M4Z079</accession>
<evidence type="ECO:0000256" key="1">
    <source>
        <dbReference type="ARBA" id="ARBA00022694"/>
    </source>
</evidence>
<comment type="function">
    <text evidence="6">RNaseP catalyzes the removal of the 5'-leader sequence from pre-tRNA to produce the mature 5'-terminus. It can also cleave other RNA substrates such as 4.5S RNA. The protein component plays an auxiliary but essential role in vivo by binding to the 5'-leader sequence and broadening the substrate specificity of the ribozyme.</text>
</comment>
<comment type="similarity">
    <text evidence="6">Belongs to the RnpA family.</text>
</comment>
<dbReference type="Pfam" id="PF00825">
    <property type="entry name" value="Ribonuclease_P"/>
    <property type="match status" value="1"/>
</dbReference>
<reference evidence="9" key="1">
    <citation type="submission" date="2016-11" db="EMBL/GenBank/DDBJ databases">
        <authorList>
            <person name="Varghese N."/>
            <person name="Submissions S."/>
        </authorList>
    </citation>
    <scope>NUCLEOTIDE SEQUENCE [LARGE SCALE GENOMIC DNA]</scope>
    <source>
        <strain evidence="9">DSM 18095</strain>
    </source>
</reference>
<dbReference type="GO" id="GO:0004526">
    <property type="term" value="F:ribonuclease P activity"/>
    <property type="evidence" value="ECO:0007669"/>
    <property type="project" value="UniProtKB-UniRule"/>
</dbReference>
<comment type="catalytic activity">
    <reaction evidence="6">
        <text>Endonucleolytic cleavage of RNA, removing 5'-extranucleotides from tRNA precursor.</text>
        <dbReference type="EC" id="3.1.26.5"/>
    </reaction>
</comment>
<organism evidence="8 9">
    <name type="scientific">Tissierella praeacuta DSM 18095</name>
    <dbReference type="NCBI Taxonomy" id="1123404"/>
    <lineage>
        <taxon>Bacteria</taxon>
        <taxon>Bacillati</taxon>
        <taxon>Bacillota</taxon>
        <taxon>Tissierellia</taxon>
        <taxon>Tissierellales</taxon>
        <taxon>Tissierellaceae</taxon>
        <taxon>Tissierella</taxon>
    </lineage>
</organism>
<evidence type="ECO:0000313" key="9">
    <source>
        <dbReference type="Proteomes" id="UP000184114"/>
    </source>
</evidence>
<dbReference type="GO" id="GO:0000049">
    <property type="term" value="F:tRNA binding"/>
    <property type="evidence" value="ECO:0007669"/>
    <property type="project" value="UniProtKB-UniRule"/>
</dbReference>
<keyword evidence="2 6" id="KW-0540">Nuclease</keyword>
<dbReference type="GO" id="GO:0030677">
    <property type="term" value="C:ribonuclease P complex"/>
    <property type="evidence" value="ECO:0007669"/>
    <property type="project" value="TreeGrafter"/>
</dbReference>
<evidence type="ECO:0000313" key="8">
    <source>
        <dbReference type="EMBL" id="SHF11358.1"/>
    </source>
</evidence>
<evidence type="ECO:0000256" key="3">
    <source>
        <dbReference type="ARBA" id="ARBA00022759"/>
    </source>
</evidence>
<dbReference type="GO" id="GO:0001682">
    <property type="term" value="P:tRNA 5'-leader removal"/>
    <property type="evidence" value="ECO:0007669"/>
    <property type="project" value="UniProtKB-UniRule"/>
</dbReference>
<dbReference type="EMBL" id="FQTY01000020">
    <property type="protein sequence ID" value="SHF11358.1"/>
    <property type="molecule type" value="Genomic_DNA"/>
</dbReference>
<protein>
    <recommendedName>
        <fullName evidence="6 7">Ribonuclease P protein component</fullName>
        <shortName evidence="6">RNase P protein</shortName>
        <shortName evidence="6">RNaseP protein</shortName>
        <ecNumber evidence="6 7">3.1.26.5</ecNumber>
    </recommendedName>
    <alternativeName>
        <fullName evidence="6">Protein C5</fullName>
    </alternativeName>
</protein>
<dbReference type="Gene3D" id="3.30.230.10">
    <property type="match status" value="1"/>
</dbReference>
<dbReference type="PANTHER" id="PTHR33992:SF1">
    <property type="entry name" value="RIBONUCLEASE P PROTEIN COMPONENT"/>
    <property type="match status" value="1"/>
</dbReference>
<comment type="subunit">
    <text evidence="6">Consists of a catalytic RNA component (M1 or rnpB) and a protein subunit.</text>
</comment>
<dbReference type="NCBIfam" id="TIGR00188">
    <property type="entry name" value="rnpA"/>
    <property type="match status" value="1"/>
</dbReference>
<evidence type="ECO:0000256" key="7">
    <source>
        <dbReference type="NCBIfam" id="TIGR00188"/>
    </source>
</evidence>
<dbReference type="PANTHER" id="PTHR33992">
    <property type="entry name" value="RIBONUCLEASE P PROTEIN COMPONENT"/>
    <property type="match status" value="1"/>
</dbReference>
<dbReference type="GO" id="GO:0042781">
    <property type="term" value="F:3'-tRNA processing endoribonuclease activity"/>
    <property type="evidence" value="ECO:0007669"/>
    <property type="project" value="TreeGrafter"/>
</dbReference>
<gene>
    <name evidence="6" type="primary">rnpA</name>
    <name evidence="8" type="ORF">SAMN02745784_02858</name>
</gene>
<dbReference type="STRING" id="1123404.SAMN02745784_02858"/>
<proteinExistence type="inferred from homology"/>
<keyword evidence="5 6" id="KW-0694">RNA-binding</keyword>
<dbReference type="AlphaFoldDB" id="A0A1M4Z079"/>
<keyword evidence="9" id="KW-1185">Reference proteome</keyword>